<dbReference type="SUPFAM" id="SSF52029">
    <property type="entry name" value="GroEL apical domain-like"/>
    <property type="match status" value="1"/>
</dbReference>
<dbReference type="PRINTS" id="PR00298">
    <property type="entry name" value="CHAPERONIN60"/>
</dbReference>
<comment type="caution">
    <text evidence="5">The sequence shown here is derived from an EMBL/GenBank/DDBJ whole genome shotgun (WGS) entry which is preliminary data.</text>
</comment>
<dbReference type="AlphaFoldDB" id="A0A7Y9ID67"/>
<dbReference type="Gene3D" id="3.30.260.10">
    <property type="entry name" value="TCP-1-like chaperonin intermediate domain"/>
    <property type="match status" value="1"/>
</dbReference>
<dbReference type="InterPro" id="IPR027410">
    <property type="entry name" value="TCP-1-like_intermed_sf"/>
</dbReference>
<evidence type="ECO:0000313" key="5">
    <source>
        <dbReference type="EMBL" id="NYE74527.1"/>
    </source>
</evidence>
<reference evidence="5 6" key="1">
    <citation type="submission" date="2020-07" db="EMBL/GenBank/DDBJ databases">
        <title>Sequencing the genomes of 1000 actinobacteria strains.</title>
        <authorList>
            <person name="Klenk H.-P."/>
        </authorList>
    </citation>
    <scope>NUCLEOTIDE SEQUENCE [LARGE SCALE GENOMIC DNA]</scope>
    <source>
        <strain evidence="5 6">DSM 22083</strain>
    </source>
</reference>
<dbReference type="GO" id="GO:0140662">
    <property type="term" value="F:ATP-dependent protein folding chaperone"/>
    <property type="evidence" value="ECO:0007669"/>
    <property type="project" value="InterPro"/>
</dbReference>
<dbReference type="InterPro" id="IPR002423">
    <property type="entry name" value="Cpn60/GroEL/TCP-1"/>
</dbReference>
<accession>A0A7Y9ID67</accession>
<comment type="similarity">
    <text evidence="1 3">Belongs to the chaperonin (HSP60) family.</text>
</comment>
<dbReference type="SUPFAM" id="SSF54849">
    <property type="entry name" value="GroEL-intermediate domain like"/>
    <property type="match status" value="1"/>
</dbReference>
<dbReference type="Gene3D" id="1.10.560.10">
    <property type="entry name" value="GroEL-like equatorial domain"/>
    <property type="match status" value="1"/>
</dbReference>
<dbReference type="PANTHER" id="PTHR45633">
    <property type="entry name" value="60 KDA HEAT SHOCK PROTEIN, MITOCHONDRIAL"/>
    <property type="match status" value="1"/>
</dbReference>
<proteinExistence type="inferred from homology"/>
<dbReference type="InterPro" id="IPR027409">
    <property type="entry name" value="GroEL-like_apical_dom_sf"/>
</dbReference>
<dbReference type="EMBL" id="JACCBU010000001">
    <property type="protein sequence ID" value="NYE74527.1"/>
    <property type="molecule type" value="Genomic_DNA"/>
</dbReference>
<dbReference type="SMR" id="A0A7Y9ID67"/>
<dbReference type="Gene3D" id="3.50.7.10">
    <property type="entry name" value="GroEL"/>
    <property type="match status" value="1"/>
</dbReference>
<gene>
    <name evidence="5" type="ORF">BKA15_005856</name>
</gene>
<evidence type="ECO:0000256" key="4">
    <source>
        <dbReference type="RuleBase" id="RU000419"/>
    </source>
</evidence>
<keyword evidence="2" id="KW-0143">Chaperone</keyword>
<evidence type="ECO:0000256" key="2">
    <source>
        <dbReference type="ARBA" id="ARBA00023186"/>
    </source>
</evidence>
<name>A0A7Y9ID67_9ACTN</name>
<dbReference type="GO" id="GO:0042026">
    <property type="term" value="P:protein refolding"/>
    <property type="evidence" value="ECO:0007669"/>
    <property type="project" value="InterPro"/>
</dbReference>
<evidence type="ECO:0000256" key="1">
    <source>
        <dbReference type="ARBA" id="ARBA00006607"/>
    </source>
</evidence>
<comment type="subunit">
    <text evidence="4">Forms a cylinder of 14 subunits composed of two heptameric rings stacked back-to-back. Interacts with the co-chaperonin GroES.</text>
</comment>
<dbReference type="Pfam" id="PF00118">
    <property type="entry name" value="Cpn60_TCP1"/>
    <property type="match status" value="2"/>
</dbReference>
<protein>
    <recommendedName>
        <fullName evidence="4">60 kDa chaperonin</fullName>
    </recommendedName>
</protein>
<dbReference type="InterPro" id="IPR027413">
    <property type="entry name" value="GROEL-like_equatorial_sf"/>
</dbReference>
<dbReference type="InterPro" id="IPR001844">
    <property type="entry name" value="Cpn60/GroEL"/>
</dbReference>
<evidence type="ECO:0000256" key="3">
    <source>
        <dbReference type="RuleBase" id="RU000418"/>
    </source>
</evidence>
<keyword evidence="6" id="KW-1185">Reference proteome</keyword>
<dbReference type="SUPFAM" id="SSF48592">
    <property type="entry name" value="GroEL equatorial domain-like"/>
    <property type="match status" value="1"/>
</dbReference>
<comment type="function">
    <text evidence="4">Together with its co-chaperonin GroES, plays an essential role in assisting protein folding. The GroEL-GroES system forms a nano-cage that allows encapsulation of the non-native substrate proteins and provides a physical environment optimized to promote and accelerate protein folding.</text>
</comment>
<dbReference type="RefSeq" id="WP_179756896.1">
    <property type="nucleotide sequence ID" value="NZ_JACCBU010000001.1"/>
</dbReference>
<evidence type="ECO:0000313" key="6">
    <source>
        <dbReference type="Proteomes" id="UP000569914"/>
    </source>
</evidence>
<organism evidence="5 6">
    <name type="scientific">Microlunatus parietis</name>
    <dbReference type="NCBI Taxonomy" id="682979"/>
    <lineage>
        <taxon>Bacteria</taxon>
        <taxon>Bacillati</taxon>
        <taxon>Actinomycetota</taxon>
        <taxon>Actinomycetes</taxon>
        <taxon>Propionibacteriales</taxon>
        <taxon>Propionibacteriaceae</taxon>
        <taxon>Microlunatus</taxon>
    </lineage>
</organism>
<dbReference type="Proteomes" id="UP000569914">
    <property type="component" value="Unassembled WGS sequence"/>
</dbReference>
<sequence length="530" mass="54819">MSSITGADRMAPDAAPGVDAGFVLLGRTLAATLGPSLSSVLSAVGMSGELLTDSATIVRRITALDDRHHDTGAAIMRDLVTSVTQQYGDGGATAAVLAMAMLRRARRATAAGANPVLVRRGLARGAEEAGAAIVRQARPVCSGAELAALATANCGDEELGATVGELIDFVGQDGAVAVSEVSGAGVWHDYLDGSRWTARPANRGVIGLGQCELTLIDPVVAIINETLDEPRRLTRLLEVVQAIPGRPPLLLIAPEITEAVQTMLAVNDRSGALINVPVVLTSARVHLAEDLDDLALLTGASVLGDQLGRSLTRVRESDLGRGRRVVLRRGDLTLRGGYASAAGIDARAAALRAHAAGLGAHHAAHERVWLRQARLTGQVAELLVGAPSDAEREPRVRLGKRLVRLLATAQGQGCVPGGGVALRDSAPAVRESARDCDHPDVRAGMAAVVDALDASLRQLIRNSGRIDPSPILLELERAGPGHGFDATTGHCTRMVEAGIVDLAGVQVGAVRAAAATAGLMISAEVIPCRN</sequence>
<dbReference type="GO" id="GO:0005524">
    <property type="term" value="F:ATP binding"/>
    <property type="evidence" value="ECO:0007669"/>
    <property type="project" value="InterPro"/>
</dbReference>